<dbReference type="HOGENOM" id="CLU_168918_1_0_9"/>
<evidence type="ECO:0000313" key="2">
    <source>
        <dbReference type="Proteomes" id="UP000003011"/>
    </source>
</evidence>
<name>G5GH48_9FIRM</name>
<dbReference type="NCBIfam" id="NF041553">
    <property type="entry name" value="CBO2463_dom"/>
    <property type="match status" value="1"/>
</dbReference>
<accession>G5GH48</accession>
<dbReference type="eggNOG" id="ENOG5032YWH">
    <property type="taxonomic scope" value="Bacteria"/>
</dbReference>
<gene>
    <name evidence="1" type="ORF">HMPREF9333_00888</name>
</gene>
<proteinExistence type="predicted"/>
<reference evidence="1 2" key="1">
    <citation type="submission" date="2011-08" db="EMBL/GenBank/DDBJ databases">
        <title>The Genome Sequence of Johnsonella ignava ATCC 51276.</title>
        <authorList>
            <consortium name="The Broad Institute Genome Sequencing Platform"/>
            <person name="Earl A."/>
            <person name="Ward D."/>
            <person name="Feldgarden M."/>
            <person name="Gevers D."/>
            <person name="Izard J."/>
            <person name="Blanton J.M."/>
            <person name="Baranova O.V."/>
            <person name="Dewhirst F.E."/>
            <person name="Young S.K."/>
            <person name="Zeng Q."/>
            <person name="Gargeya S."/>
            <person name="Fitzgerald M."/>
            <person name="Haas B."/>
            <person name="Abouelleil A."/>
            <person name="Alvarado L."/>
            <person name="Arachchi H.M."/>
            <person name="Berlin A."/>
            <person name="Brown A."/>
            <person name="Chapman S.B."/>
            <person name="Chen Z."/>
            <person name="Dunbar C."/>
            <person name="Freedman E."/>
            <person name="Gearin G."/>
            <person name="Gellesch M."/>
            <person name="Goldberg J."/>
            <person name="Griggs A."/>
            <person name="Gujja S."/>
            <person name="Heiman D."/>
            <person name="Howarth C."/>
            <person name="Larson L."/>
            <person name="Lui A."/>
            <person name="MacDonald P.J.P."/>
            <person name="Montmayeur A."/>
            <person name="Murphy C."/>
            <person name="Neiman D."/>
            <person name="Pearson M."/>
            <person name="Priest M."/>
            <person name="Roberts A."/>
            <person name="Saif S."/>
            <person name="Shea T."/>
            <person name="Shenoy N."/>
            <person name="Sisk P."/>
            <person name="Stolte C."/>
            <person name="Sykes S."/>
            <person name="Wortman J."/>
            <person name="Nusbaum C."/>
            <person name="Birren B."/>
        </authorList>
    </citation>
    <scope>NUCLEOTIDE SEQUENCE [LARGE SCALE GENOMIC DNA]</scope>
    <source>
        <strain evidence="1 2">ATCC 51276</strain>
    </source>
</reference>
<protein>
    <submittedName>
        <fullName evidence="1">Uncharacterized protein</fullName>
    </submittedName>
</protein>
<evidence type="ECO:0000313" key="1">
    <source>
        <dbReference type="EMBL" id="EHI55845.1"/>
    </source>
</evidence>
<dbReference type="Proteomes" id="UP000003011">
    <property type="component" value="Unassembled WGS sequence"/>
</dbReference>
<dbReference type="EMBL" id="ACZL01000015">
    <property type="protein sequence ID" value="EHI55845.1"/>
    <property type="molecule type" value="Genomic_DNA"/>
</dbReference>
<keyword evidence="2" id="KW-1185">Reference proteome</keyword>
<dbReference type="STRING" id="679200.HMPREF9333_00888"/>
<dbReference type="OrthoDB" id="3233899at2"/>
<dbReference type="RefSeq" id="WP_005540178.1">
    <property type="nucleotide sequence ID" value="NZ_JH378831.1"/>
</dbReference>
<dbReference type="InterPro" id="IPR048108">
    <property type="entry name" value="CBO2463_dom"/>
</dbReference>
<comment type="caution">
    <text evidence="1">The sequence shown here is derived from an EMBL/GenBank/DDBJ whole genome shotgun (WGS) entry which is preliminary data.</text>
</comment>
<organism evidence="1 2">
    <name type="scientific">Johnsonella ignava ATCC 51276</name>
    <dbReference type="NCBI Taxonomy" id="679200"/>
    <lineage>
        <taxon>Bacteria</taxon>
        <taxon>Bacillati</taxon>
        <taxon>Bacillota</taxon>
        <taxon>Clostridia</taxon>
        <taxon>Lachnospirales</taxon>
        <taxon>Lachnospiraceae</taxon>
        <taxon>Johnsonella</taxon>
    </lineage>
</organism>
<sequence length="91" mass="10550">MYNLKYASTENYVEGVIVEVKDGLVGIDLKGRMGSWRVPVRMVITDYELKPGLEVGFLLSYPEVLGPEINEKYSQNIEHKRLKEKEMEEKE</sequence>
<dbReference type="AlphaFoldDB" id="G5GH48"/>